<accession>A0A1F7FIX9</accession>
<dbReference type="GO" id="GO:0043683">
    <property type="term" value="P:type IV pilus assembly"/>
    <property type="evidence" value="ECO:0007669"/>
    <property type="project" value="InterPro"/>
</dbReference>
<evidence type="ECO:0000313" key="2">
    <source>
        <dbReference type="Proteomes" id="UP000179243"/>
    </source>
</evidence>
<dbReference type="Proteomes" id="UP000179243">
    <property type="component" value="Unassembled WGS sequence"/>
</dbReference>
<dbReference type="InterPro" id="IPR014717">
    <property type="entry name" value="Transl_elong_EF1B/ribsomal_bS6"/>
</dbReference>
<comment type="caution">
    <text evidence="1">The sequence shown here is derived from an EMBL/GenBank/DDBJ whole genome shotgun (WGS) entry which is preliminary data.</text>
</comment>
<reference evidence="1 2" key="1">
    <citation type="journal article" date="2016" name="Nat. Commun.">
        <title>Thousands of microbial genomes shed light on interconnected biogeochemical processes in an aquifer system.</title>
        <authorList>
            <person name="Anantharaman K."/>
            <person name="Brown C.T."/>
            <person name="Hug L.A."/>
            <person name="Sharon I."/>
            <person name="Castelle C.J."/>
            <person name="Probst A.J."/>
            <person name="Thomas B.C."/>
            <person name="Singh A."/>
            <person name="Wilkins M.J."/>
            <person name="Karaoz U."/>
            <person name="Brodie E.L."/>
            <person name="Williams K.H."/>
            <person name="Hubbard S.S."/>
            <person name="Banfield J.F."/>
        </authorList>
    </citation>
    <scope>NUCLEOTIDE SEQUENCE [LARGE SCALE GENOMIC DNA]</scope>
</reference>
<evidence type="ECO:0000313" key="1">
    <source>
        <dbReference type="EMBL" id="OGK06684.1"/>
    </source>
</evidence>
<name>A0A1F7FIX9_UNCRA</name>
<dbReference type="EMBL" id="MFYX01000024">
    <property type="protein sequence ID" value="OGK06684.1"/>
    <property type="molecule type" value="Genomic_DNA"/>
</dbReference>
<dbReference type="InterPro" id="IPR007445">
    <property type="entry name" value="PilO"/>
</dbReference>
<proteinExistence type="predicted"/>
<evidence type="ECO:0008006" key="3">
    <source>
        <dbReference type="Google" id="ProtNLM"/>
    </source>
</evidence>
<dbReference type="GO" id="GO:0043107">
    <property type="term" value="P:type IV pilus-dependent motility"/>
    <property type="evidence" value="ECO:0007669"/>
    <property type="project" value="InterPro"/>
</dbReference>
<dbReference type="Pfam" id="PF04350">
    <property type="entry name" value="PilO"/>
    <property type="match status" value="1"/>
</dbReference>
<organism evidence="1 2">
    <name type="scientific">Candidatus Raymondbacteria bacterium RIFOXYD12_FULL_49_13</name>
    <dbReference type="NCBI Taxonomy" id="1817890"/>
    <lineage>
        <taxon>Bacteria</taxon>
        <taxon>Raymondiibacteriota</taxon>
    </lineage>
</organism>
<dbReference type="Gene3D" id="3.30.70.60">
    <property type="match status" value="1"/>
</dbReference>
<dbReference type="AlphaFoldDB" id="A0A1F7FIX9"/>
<sequence>MNKHSTALRRNKELIQVAISGALLCVLVLFVVVPLASAMYKTVAVRVHLSQQSAAINQLLMHRTAIISRHKDYMSIFSDIQTATDGDEKPSLLFNSLNTIALRNGVRLQSIKPEKPAVIPTYSEIPFTVTVNNTYHETALFVNALEKSGHVVKFSEIHCTPLRPGNPSLKTKMNISFYVLK</sequence>
<protein>
    <recommendedName>
        <fullName evidence="3">Type 4 fimbrial biogenesis protein PilO</fullName>
    </recommendedName>
</protein>
<gene>
    <name evidence="1" type="ORF">A2519_11070</name>
</gene>